<evidence type="ECO:0000259" key="4">
    <source>
        <dbReference type="PROSITE" id="PS50949"/>
    </source>
</evidence>
<evidence type="ECO:0000256" key="1">
    <source>
        <dbReference type="ARBA" id="ARBA00023015"/>
    </source>
</evidence>
<dbReference type="SMART" id="SM00895">
    <property type="entry name" value="FCD"/>
    <property type="match status" value="1"/>
</dbReference>
<dbReference type="InterPro" id="IPR011711">
    <property type="entry name" value="GntR_C"/>
</dbReference>
<proteinExistence type="predicted"/>
<dbReference type="Pfam" id="PF00392">
    <property type="entry name" value="GntR"/>
    <property type="match status" value="1"/>
</dbReference>
<keyword evidence="1" id="KW-0805">Transcription regulation</keyword>
<dbReference type="Pfam" id="PF07729">
    <property type="entry name" value="FCD"/>
    <property type="match status" value="1"/>
</dbReference>
<dbReference type="PRINTS" id="PR00035">
    <property type="entry name" value="HTHGNTR"/>
</dbReference>
<dbReference type="InterPro" id="IPR008920">
    <property type="entry name" value="TF_FadR/GntR_C"/>
</dbReference>
<keyword evidence="3" id="KW-0804">Transcription</keyword>
<evidence type="ECO:0000313" key="5">
    <source>
        <dbReference type="EMBL" id="RII43208.1"/>
    </source>
</evidence>
<evidence type="ECO:0000256" key="2">
    <source>
        <dbReference type="ARBA" id="ARBA00023125"/>
    </source>
</evidence>
<dbReference type="GO" id="GO:0003700">
    <property type="term" value="F:DNA-binding transcription factor activity"/>
    <property type="evidence" value="ECO:0007669"/>
    <property type="project" value="InterPro"/>
</dbReference>
<dbReference type="InterPro" id="IPR036390">
    <property type="entry name" value="WH_DNA-bd_sf"/>
</dbReference>
<evidence type="ECO:0000256" key="3">
    <source>
        <dbReference type="ARBA" id="ARBA00023163"/>
    </source>
</evidence>
<sequence>MRLGVIGPGERLPAERELAVMLGVSRDTLRDAMGSLAEAGYVIAKRGRYGGTFVSDPLPGTTPVVGVDGELRQRESIPATEVNDALVLRRVLEVGAARQAAAAPLAPPARRRLELALSECGEAPLADYRRLDARLHLLVAEMSGSLSVLRLVAEVRMRVNELLDRIPLLQPNIEHSNEQHAELVAAIVAGDADAAAAIMEEHIAGSEALLRGFLT</sequence>
<dbReference type="PROSITE" id="PS50949">
    <property type="entry name" value="HTH_GNTR"/>
    <property type="match status" value="1"/>
</dbReference>
<name>A0A399JCF0_9MICC</name>
<organism evidence="5 6">
    <name type="scientific">Galactobacter valiniphilus</name>
    <dbReference type="NCBI Taxonomy" id="2676122"/>
    <lineage>
        <taxon>Bacteria</taxon>
        <taxon>Bacillati</taxon>
        <taxon>Actinomycetota</taxon>
        <taxon>Actinomycetes</taxon>
        <taxon>Micrococcales</taxon>
        <taxon>Micrococcaceae</taxon>
        <taxon>Galactobacter</taxon>
    </lineage>
</organism>
<dbReference type="AlphaFoldDB" id="A0A399JCF0"/>
<gene>
    <name evidence="5" type="ORF">DWB68_03910</name>
</gene>
<dbReference type="Gene3D" id="1.10.10.10">
    <property type="entry name" value="Winged helix-like DNA-binding domain superfamily/Winged helix DNA-binding domain"/>
    <property type="match status" value="1"/>
</dbReference>
<dbReference type="SMART" id="SM00345">
    <property type="entry name" value="HTH_GNTR"/>
    <property type="match status" value="1"/>
</dbReference>
<dbReference type="SUPFAM" id="SSF48008">
    <property type="entry name" value="GntR ligand-binding domain-like"/>
    <property type="match status" value="1"/>
</dbReference>
<protein>
    <submittedName>
        <fullName evidence="5">FadR family transcriptional regulator</fullName>
    </submittedName>
</protein>
<keyword evidence="6" id="KW-1185">Reference proteome</keyword>
<dbReference type="CDD" id="cd07377">
    <property type="entry name" value="WHTH_GntR"/>
    <property type="match status" value="1"/>
</dbReference>
<keyword evidence="2" id="KW-0238">DNA-binding</keyword>
<dbReference type="SUPFAM" id="SSF46785">
    <property type="entry name" value="Winged helix' DNA-binding domain"/>
    <property type="match status" value="1"/>
</dbReference>
<evidence type="ECO:0000313" key="6">
    <source>
        <dbReference type="Proteomes" id="UP000265419"/>
    </source>
</evidence>
<dbReference type="Gene3D" id="1.20.120.530">
    <property type="entry name" value="GntR ligand-binding domain-like"/>
    <property type="match status" value="1"/>
</dbReference>
<feature type="domain" description="HTH gntR-type" evidence="4">
    <location>
        <begin position="1"/>
        <end position="57"/>
    </location>
</feature>
<dbReference type="InterPro" id="IPR000524">
    <property type="entry name" value="Tscrpt_reg_HTH_GntR"/>
</dbReference>
<dbReference type="GO" id="GO:0003677">
    <property type="term" value="F:DNA binding"/>
    <property type="evidence" value="ECO:0007669"/>
    <property type="project" value="UniProtKB-KW"/>
</dbReference>
<dbReference type="PANTHER" id="PTHR43537">
    <property type="entry name" value="TRANSCRIPTIONAL REGULATOR, GNTR FAMILY"/>
    <property type="match status" value="1"/>
</dbReference>
<dbReference type="Proteomes" id="UP000265419">
    <property type="component" value="Unassembled WGS sequence"/>
</dbReference>
<accession>A0A399JCF0</accession>
<comment type="caution">
    <text evidence="5">The sequence shown here is derived from an EMBL/GenBank/DDBJ whole genome shotgun (WGS) entry which is preliminary data.</text>
</comment>
<reference evidence="5 6" key="1">
    <citation type="submission" date="2018-07" db="EMBL/GenBank/DDBJ databases">
        <title>Arthrobacter sp. nov., isolated from raw cow's milk with high bacterial count.</title>
        <authorList>
            <person name="Hahne J."/>
            <person name="Isele D."/>
            <person name="Lipski A."/>
        </authorList>
    </citation>
    <scope>NUCLEOTIDE SEQUENCE [LARGE SCALE GENOMIC DNA]</scope>
    <source>
        <strain evidence="5 6">JZ R-35</strain>
    </source>
</reference>
<dbReference type="EMBL" id="QQXK01000005">
    <property type="protein sequence ID" value="RII43208.1"/>
    <property type="molecule type" value="Genomic_DNA"/>
</dbReference>
<dbReference type="InterPro" id="IPR036388">
    <property type="entry name" value="WH-like_DNA-bd_sf"/>
</dbReference>
<dbReference type="PANTHER" id="PTHR43537:SF24">
    <property type="entry name" value="GLUCONATE OPERON TRANSCRIPTIONAL REPRESSOR"/>
    <property type="match status" value="1"/>
</dbReference>